<dbReference type="Proteomes" id="UP000800092">
    <property type="component" value="Unassembled WGS sequence"/>
</dbReference>
<dbReference type="InterPro" id="IPR006073">
    <property type="entry name" value="GTP-bd"/>
</dbReference>
<evidence type="ECO:0000259" key="3">
    <source>
        <dbReference type="Pfam" id="PF01926"/>
    </source>
</evidence>
<sequence length="379" mass="42261">MGSKERAPIIVLVLGKTGVGKSTFIKAATGLDVEVGDTLKSCTHEVQIYPVRESRIFLIDTPGFDDPARSDTDILQSIASCLADLHEGLIFDSEAVNLSGIVYIHSINDVRMTGSMLQNLRMFRHLVGKSNMEKCAMVTTKWSLENADTAGKREVELIEKETCWRNDLQNGATIRRFEDTRESALEAIRSVTATGVFTPQLVQEYIIEGRALQDTAAGRALDEDLASARKKHQAELATMRSEYNRAFAAKDADTAAQIRVLSERREAKLKEMDNDLEQLRATRDEAQKRIDELESLAAASIISIDPAELKSDRRRRRQKRAFRWFGRFAAFGGAVTMTILSHGVMAPVGLGLITGVEAIFQEQKNRDAAEKLAREQFRK</sequence>
<keyword evidence="2" id="KW-1133">Transmembrane helix</keyword>
<evidence type="ECO:0000256" key="1">
    <source>
        <dbReference type="SAM" id="Coils"/>
    </source>
</evidence>
<dbReference type="Gene3D" id="3.40.50.300">
    <property type="entry name" value="P-loop containing nucleotide triphosphate hydrolases"/>
    <property type="match status" value="1"/>
</dbReference>
<organism evidence="4 5">
    <name type="scientific">Viridothelium virens</name>
    <name type="common">Speckled blister lichen</name>
    <name type="synonym">Trypethelium virens</name>
    <dbReference type="NCBI Taxonomy" id="1048519"/>
    <lineage>
        <taxon>Eukaryota</taxon>
        <taxon>Fungi</taxon>
        <taxon>Dikarya</taxon>
        <taxon>Ascomycota</taxon>
        <taxon>Pezizomycotina</taxon>
        <taxon>Dothideomycetes</taxon>
        <taxon>Dothideomycetes incertae sedis</taxon>
        <taxon>Trypetheliales</taxon>
        <taxon>Trypetheliaceae</taxon>
        <taxon>Viridothelium</taxon>
    </lineage>
</organism>
<feature type="transmembrane region" description="Helical" evidence="2">
    <location>
        <begin position="324"/>
        <end position="345"/>
    </location>
</feature>
<reference evidence="4" key="1">
    <citation type="journal article" date="2020" name="Stud. Mycol.">
        <title>101 Dothideomycetes genomes: a test case for predicting lifestyles and emergence of pathogens.</title>
        <authorList>
            <person name="Haridas S."/>
            <person name="Albert R."/>
            <person name="Binder M."/>
            <person name="Bloem J."/>
            <person name="Labutti K."/>
            <person name="Salamov A."/>
            <person name="Andreopoulos B."/>
            <person name="Baker S."/>
            <person name="Barry K."/>
            <person name="Bills G."/>
            <person name="Bluhm B."/>
            <person name="Cannon C."/>
            <person name="Castanera R."/>
            <person name="Culley D."/>
            <person name="Daum C."/>
            <person name="Ezra D."/>
            <person name="Gonzalez J."/>
            <person name="Henrissat B."/>
            <person name="Kuo A."/>
            <person name="Liang C."/>
            <person name="Lipzen A."/>
            <person name="Lutzoni F."/>
            <person name="Magnuson J."/>
            <person name="Mondo S."/>
            <person name="Nolan M."/>
            <person name="Ohm R."/>
            <person name="Pangilinan J."/>
            <person name="Park H.-J."/>
            <person name="Ramirez L."/>
            <person name="Alfaro M."/>
            <person name="Sun H."/>
            <person name="Tritt A."/>
            <person name="Yoshinaga Y."/>
            <person name="Zwiers L.-H."/>
            <person name="Turgeon B."/>
            <person name="Goodwin S."/>
            <person name="Spatafora J."/>
            <person name="Crous P."/>
            <person name="Grigoriev I."/>
        </authorList>
    </citation>
    <scope>NUCLEOTIDE SEQUENCE</scope>
    <source>
        <strain evidence="4">Tuck. ex Michener</strain>
    </source>
</reference>
<dbReference type="InterPro" id="IPR027417">
    <property type="entry name" value="P-loop_NTPase"/>
</dbReference>
<name>A0A6A6H4Q0_VIRVR</name>
<dbReference type="SUPFAM" id="SSF52540">
    <property type="entry name" value="P-loop containing nucleoside triphosphate hydrolases"/>
    <property type="match status" value="1"/>
</dbReference>
<gene>
    <name evidence="4" type="ORF">EV356DRAFT_533976</name>
</gene>
<dbReference type="CDD" id="cd00882">
    <property type="entry name" value="Ras_like_GTPase"/>
    <property type="match status" value="1"/>
</dbReference>
<evidence type="ECO:0000313" key="5">
    <source>
        <dbReference type="Proteomes" id="UP000800092"/>
    </source>
</evidence>
<proteinExistence type="predicted"/>
<feature type="domain" description="G" evidence="3">
    <location>
        <begin position="11"/>
        <end position="75"/>
    </location>
</feature>
<dbReference type="Pfam" id="PF01926">
    <property type="entry name" value="MMR_HSR1"/>
    <property type="match status" value="1"/>
</dbReference>
<dbReference type="AlphaFoldDB" id="A0A6A6H4Q0"/>
<accession>A0A6A6H4Q0</accession>
<evidence type="ECO:0000313" key="4">
    <source>
        <dbReference type="EMBL" id="KAF2233094.1"/>
    </source>
</evidence>
<protein>
    <recommendedName>
        <fullName evidence="3">G domain-containing protein</fullName>
    </recommendedName>
</protein>
<keyword evidence="1" id="KW-0175">Coiled coil</keyword>
<keyword evidence="5" id="KW-1185">Reference proteome</keyword>
<evidence type="ECO:0000256" key="2">
    <source>
        <dbReference type="SAM" id="Phobius"/>
    </source>
</evidence>
<keyword evidence="2" id="KW-0472">Membrane</keyword>
<dbReference type="EMBL" id="ML991809">
    <property type="protein sequence ID" value="KAF2233094.1"/>
    <property type="molecule type" value="Genomic_DNA"/>
</dbReference>
<dbReference type="GO" id="GO:0005525">
    <property type="term" value="F:GTP binding"/>
    <property type="evidence" value="ECO:0007669"/>
    <property type="project" value="InterPro"/>
</dbReference>
<feature type="coiled-coil region" evidence="1">
    <location>
        <begin position="262"/>
        <end position="296"/>
    </location>
</feature>
<dbReference type="OrthoDB" id="8954335at2759"/>
<keyword evidence="2" id="KW-0812">Transmembrane</keyword>